<keyword evidence="6 7" id="KW-0472">Membrane</keyword>
<evidence type="ECO:0000259" key="8">
    <source>
        <dbReference type="PROSITE" id="PS50156"/>
    </source>
</evidence>
<organism evidence="9">
    <name type="scientific">marine metagenome</name>
    <dbReference type="NCBI Taxonomy" id="408172"/>
    <lineage>
        <taxon>unclassified sequences</taxon>
        <taxon>metagenomes</taxon>
        <taxon>ecological metagenomes</taxon>
    </lineage>
</organism>
<evidence type="ECO:0000256" key="3">
    <source>
        <dbReference type="ARBA" id="ARBA00022475"/>
    </source>
</evidence>
<comment type="similarity">
    <text evidence="2">Belongs to the resistance-nodulation-cell division (RND) (TC 2.A.6) family. MmpL subfamily.</text>
</comment>
<evidence type="ECO:0000256" key="5">
    <source>
        <dbReference type="ARBA" id="ARBA00022989"/>
    </source>
</evidence>
<dbReference type="InterPro" id="IPR004869">
    <property type="entry name" value="MMPL_dom"/>
</dbReference>
<sequence length="734" mass="79842">VNYPYRSVRSAIVTIFVWVGVIIILALVSPALSEVTTNEQQEFLPVGVESVRALEILREKYPTDDGMPAIAVFHRNDGFDDRQLSAIQGFTEFLESTDLPGIIFEPHPTSGNRSSIESFKSPDGSTFAIPFKVAGSPADATFSDSVDAAVAEAHLIGGQVQITARLTGPATILRDAVKIFQSIDIRITLVTLLVVLVIMFLIYRSPGLVFIPLLILVSALMVARFVAALVVEMTGLPLNDQVISIMSVLLFGVGTNYVLFIVSRYREELITSSDRFLAMTSAMKRVGPSIFGSSMTTVVAMFLLIFSMLGSFKTMGPMLAITVTIMLIVAVTVLPAAIVLMSRFAFWPNRIVANQPNRVTTSIWQRIGRFVVTRPKTVFLVTTTILLIAIVPSFRMVPSFNFIDGFPDDVESKSGYELLKKGFAPGDLSLTSVFVSTPGSNVMDQSGLIETLAEQIDEHPGVNTVRGITRPYGSYVGQQNDTASIKRYNSSDGTVSRLDVSLAGDPYSETALTVIHDIRSIIQSNIDRGFTGKVEVLVGGDTAVQLDTKTVIDQDTKLLAPLILVAILCVLILIQRALIAPLYLLFSVIISYAATFGISVFIFQYVLNQSGVAYSNGIWIFVFLVALGADYNIFVIARIKEETERWGFIDGVAEAVGRTGGVVTSAGIILASTFAVLTTLPLRDVFQLGMAVMLGVLIDTFVVRTLLVPSMASILKNYSWWPSIGSKTSTINRL</sequence>
<dbReference type="PANTHER" id="PTHR33406">
    <property type="entry name" value="MEMBRANE PROTEIN MJ1562-RELATED"/>
    <property type="match status" value="1"/>
</dbReference>
<feature type="transmembrane region" description="Helical" evidence="7">
    <location>
        <begin position="618"/>
        <end position="639"/>
    </location>
</feature>
<dbReference type="PROSITE" id="PS50156">
    <property type="entry name" value="SSD"/>
    <property type="match status" value="1"/>
</dbReference>
<evidence type="ECO:0000256" key="2">
    <source>
        <dbReference type="ARBA" id="ARBA00010157"/>
    </source>
</evidence>
<feature type="transmembrane region" description="Helical" evidence="7">
    <location>
        <begin position="185"/>
        <end position="203"/>
    </location>
</feature>
<reference evidence="9" key="1">
    <citation type="submission" date="2018-05" db="EMBL/GenBank/DDBJ databases">
        <authorList>
            <person name="Lanie J.A."/>
            <person name="Ng W.-L."/>
            <person name="Kazmierczak K.M."/>
            <person name="Andrzejewski T.M."/>
            <person name="Davidsen T.M."/>
            <person name="Wayne K.J."/>
            <person name="Tettelin H."/>
            <person name="Glass J.I."/>
            <person name="Rusch D."/>
            <person name="Podicherti R."/>
            <person name="Tsui H.-C.T."/>
            <person name="Winkler M.E."/>
        </authorList>
    </citation>
    <scope>NUCLEOTIDE SEQUENCE</scope>
</reference>
<dbReference type="InterPro" id="IPR050545">
    <property type="entry name" value="Mycobact_MmpL"/>
</dbReference>
<evidence type="ECO:0000313" key="9">
    <source>
        <dbReference type="EMBL" id="SVA09470.1"/>
    </source>
</evidence>
<dbReference type="GO" id="GO:0005886">
    <property type="term" value="C:plasma membrane"/>
    <property type="evidence" value="ECO:0007669"/>
    <property type="project" value="UniProtKB-SubCell"/>
</dbReference>
<keyword evidence="3" id="KW-1003">Cell membrane</keyword>
<comment type="subcellular location">
    <subcellularLocation>
        <location evidence="1">Cell membrane</location>
        <topology evidence="1">Multi-pass membrane protein</topology>
    </subcellularLocation>
</comment>
<feature type="transmembrane region" description="Helical" evidence="7">
    <location>
        <begin position="286"/>
        <end position="306"/>
    </location>
</feature>
<proteinExistence type="inferred from homology"/>
<evidence type="ECO:0000256" key="4">
    <source>
        <dbReference type="ARBA" id="ARBA00022692"/>
    </source>
</evidence>
<evidence type="ECO:0000256" key="1">
    <source>
        <dbReference type="ARBA" id="ARBA00004651"/>
    </source>
</evidence>
<feature type="transmembrane region" description="Helical" evidence="7">
    <location>
        <begin position="318"/>
        <end position="340"/>
    </location>
</feature>
<feature type="domain" description="SSD" evidence="8">
    <location>
        <begin position="221"/>
        <end position="340"/>
    </location>
</feature>
<feature type="transmembrane region" description="Helical" evidence="7">
    <location>
        <begin position="378"/>
        <end position="397"/>
    </location>
</feature>
<evidence type="ECO:0000256" key="6">
    <source>
        <dbReference type="ARBA" id="ARBA00023136"/>
    </source>
</evidence>
<dbReference type="InterPro" id="IPR000731">
    <property type="entry name" value="SSD"/>
</dbReference>
<dbReference type="PANTHER" id="PTHR33406:SF6">
    <property type="entry name" value="MEMBRANE PROTEIN YDGH-RELATED"/>
    <property type="match status" value="1"/>
</dbReference>
<feature type="transmembrane region" description="Helical" evidence="7">
    <location>
        <begin position="582"/>
        <end position="606"/>
    </location>
</feature>
<feature type="non-terminal residue" evidence="9">
    <location>
        <position position="1"/>
    </location>
</feature>
<feature type="transmembrane region" description="Helical" evidence="7">
    <location>
        <begin position="210"/>
        <end position="231"/>
    </location>
</feature>
<dbReference type="Pfam" id="PF03176">
    <property type="entry name" value="MMPL"/>
    <property type="match status" value="2"/>
</dbReference>
<feature type="transmembrane region" description="Helical" evidence="7">
    <location>
        <begin position="686"/>
        <end position="707"/>
    </location>
</feature>
<evidence type="ECO:0000256" key="7">
    <source>
        <dbReference type="SAM" id="Phobius"/>
    </source>
</evidence>
<keyword evidence="4 7" id="KW-0812">Transmembrane</keyword>
<accession>A0A381SZP6</accession>
<dbReference type="AlphaFoldDB" id="A0A381SZP6"/>
<protein>
    <recommendedName>
        <fullName evidence="8">SSD domain-containing protein</fullName>
    </recommendedName>
</protein>
<feature type="transmembrane region" description="Helical" evidence="7">
    <location>
        <begin position="660"/>
        <end position="680"/>
    </location>
</feature>
<dbReference type="EMBL" id="UINC01003814">
    <property type="protein sequence ID" value="SVA09470.1"/>
    <property type="molecule type" value="Genomic_DNA"/>
</dbReference>
<keyword evidence="5 7" id="KW-1133">Transmembrane helix</keyword>
<name>A0A381SZP6_9ZZZZ</name>
<feature type="transmembrane region" description="Helical" evidence="7">
    <location>
        <begin position="12"/>
        <end position="32"/>
    </location>
</feature>
<feature type="transmembrane region" description="Helical" evidence="7">
    <location>
        <begin position="558"/>
        <end position="575"/>
    </location>
</feature>
<gene>
    <name evidence="9" type="ORF">METZ01_LOCUS62324</name>
</gene>
<dbReference type="Gene3D" id="1.20.1640.10">
    <property type="entry name" value="Multidrug efflux transporter AcrB transmembrane domain"/>
    <property type="match status" value="2"/>
</dbReference>
<dbReference type="SUPFAM" id="SSF82866">
    <property type="entry name" value="Multidrug efflux transporter AcrB transmembrane domain"/>
    <property type="match status" value="2"/>
</dbReference>
<feature type="transmembrane region" description="Helical" evidence="7">
    <location>
        <begin position="243"/>
        <end position="265"/>
    </location>
</feature>